<name>A0A699ZAD3_HAELA</name>
<keyword evidence="4" id="KW-1185">Reference proteome</keyword>
<dbReference type="EMBL" id="BLLF01001291">
    <property type="protein sequence ID" value="GFH18370.1"/>
    <property type="molecule type" value="Genomic_DNA"/>
</dbReference>
<dbReference type="AlphaFoldDB" id="A0A699ZAD3"/>
<accession>A0A699ZAD3</accession>
<keyword evidence="2" id="KW-1133">Transmembrane helix</keyword>
<feature type="transmembrane region" description="Helical" evidence="2">
    <location>
        <begin position="164"/>
        <end position="184"/>
    </location>
</feature>
<feature type="coiled-coil region" evidence="1">
    <location>
        <begin position="67"/>
        <end position="94"/>
    </location>
</feature>
<evidence type="ECO:0000313" key="3">
    <source>
        <dbReference type="EMBL" id="GFH18370.1"/>
    </source>
</evidence>
<evidence type="ECO:0000256" key="2">
    <source>
        <dbReference type="SAM" id="Phobius"/>
    </source>
</evidence>
<reference evidence="3 4" key="1">
    <citation type="submission" date="2020-02" db="EMBL/GenBank/DDBJ databases">
        <title>Draft genome sequence of Haematococcus lacustris strain NIES-144.</title>
        <authorList>
            <person name="Morimoto D."/>
            <person name="Nakagawa S."/>
            <person name="Yoshida T."/>
            <person name="Sawayama S."/>
        </authorList>
    </citation>
    <scope>NUCLEOTIDE SEQUENCE [LARGE SCALE GENOMIC DNA]</scope>
    <source>
        <strain evidence="3 4">NIES-144</strain>
    </source>
</reference>
<protein>
    <submittedName>
        <fullName evidence="3">Uncharacterized protein</fullName>
    </submittedName>
</protein>
<proteinExistence type="predicted"/>
<gene>
    <name evidence="3" type="ORF">HaLaN_15165</name>
</gene>
<keyword evidence="2" id="KW-0812">Transmembrane</keyword>
<comment type="caution">
    <text evidence="3">The sequence shown here is derived from an EMBL/GenBank/DDBJ whole genome shotgun (WGS) entry which is preliminary data.</text>
</comment>
<evidence type="ECO:0000313" key="4">
    <source>
        <dbReference type="Proteomes" id="UP000485058"/>
    </source>
</evidence>
<organism evidence="3 4">
    <name type="scientific">Haematococcus lacustris</name>
    <name type="common">Green alga</name>
    <name type="synonym">Haematococcus pluvialis</name>
    <dbReference type="NCBI Taxonomy" id="44745"/>
    <lineage>
        <taxon>Eukaryota</taxon>
        <taxon>Viridiplantae</taxon>
        <taxon>Chlorophyta</taxon>
        <taxon>core chlorophytes</taxon>
        <taxon>Chlorophyceae</taxon>
        <taxon>CS clade</taxon>
        <taxon>Chlamydomonadales</taxon>
        <taxon>Haematococcaceae</taxon>
        <taxon>Haematococcus</taxon>
    </lineage>
</organism>
<keyword evidence="1" id="KW-0175">Coiled coil</keyword>
<feature type="non-terminal residue" evidence="3">
    <location>
        <position position="1"/>
    </location>
</feature>
<dbReference type="Proteomes" id="UP000485058">
    <property type="component" value="Unassembled WGS sequence"/>
</dbReference>
<feature type="non-terminal residue" evidence="3">
    <location>
        <position position="206"/>
    </location>
</feature>
<evidence type="ECO:0000256" key="1">
    <source>
        <dbReference type="SAM" id="Coils"/>
    </source>
</evidence>
<feature type="transmembrane region" description="Helical" evidence="2">
    <location>
        <begin position="122"/>
        <end position="143"/>
    </location>
</feature>
<keyword evidence="2" id="KW-0472">Membrane</keyword>
<sequence>DDGVREAIHRLDLRQGSFRELCHDFAAVTNSQATLDEGVGYHAVVIASNSCTIASSDAGKQAGGPAQRAARQMVAKHTEQLDKLDDKVNKADVKFEKQCETVDVKFDKVDANTNTRNKYEDAGIFAGGAVFVATVGPFAMNAWQRSLAALMRLQKPPAKLQKRSTRLLLAAIAVVSVGGAYAGWVGMKLHTDNTPPQGGDVSLPLH</sequence>